<keyword evidence="4" id="KW-0597">Phosphoprotein</keyword>
<dbReference type="AlphaFoldDB" id="A6K5S7"/>
<keyword evidence="9" id="KW-0325">Glycoprotein</keyword>
<sequence>MGERQPGEQSVPLTHLLSPARTAEGRNCKMKTALILLCILGMASAFSMKNFHRRIKAEDSEENGVFKYRPRYFLYKHAYFYPPLKRFPVQGGSDSSEENGDGDSSEEEGEEEETSNEEENNEDSEGNEDQEAEAENATLSGVTASYGVETTADAGKLELAALQLPKKAGDAEGKAPKMKESDEEEEEEEEEENENEEAEVDENEQVVNGTSTNSTEVDGGNGPSGGDNGEEAEEASVTEAGAEGTTAGARELTSYGTTTAVLLNGFQQTTPPPEAYGTTSPPARKSSTVEYGEEYEQIGNEYNTAYETYDENNGEPRGDTYRAYEDEYSYYKGHGYEGYEGQDYYYHQ</sequence>
<dbReference type="Proteomes" id="UP000234681">
    <property type="component" value="Chromosome 14"/>
</dbReference>
<feature type="compositionally biased region" description="Acidic residues" evidence="15">
    <location>
        <begin position="181"/>
        <end position="204"/>
    </location>
</feature>
<proteinExistence type="predicted"/>
<reference evidence="16" key="1">
    <citation type="journal article" date="2005" name="Genome Res.">
        <title>Gene and alternative splicing annotation with AIR.</title>
        <authorList>
            <person name="Florea L."/>
            <person name="Di Francesco V."/>
            <person name="Miller J."/>
            <person name="Turner R."/>
            <person name="Yao A."/>
            <person name="Harris M."/>
            <person name="Walenz B."/>
            <person name="Mobarry C."/>
            <person name="Merkulov G.V."/>
            <person name="Charlab R."/>
            <person name="Dew I."/>
            <person name="Deng Z."/>
            <person name="Istrail S."/>
            <person name="Li P."/>
            <person name="Sutton G."/>
        </authorList>
    </citation>
    <scope>NUCLEOTIDE SEQUENCE</scope>
    <source>
        <strain evidence="16">BN</strain>
    </source>
</reference>
<evidence type="ECO:0000256" key="11">
    <source>
        <dbReference type="ARBA" id="ARBA00033169"/>
    </source>
</evidence>
<gene>
    <name evidence="16 17" type="primary">Ibsp</name>
    <name evidence="16" type="ORF">rCG_37937</name>
</gene>
<evidence type="ECO:0000256" key="13">
    <source>
        <dbReference type="ARBA" id="ARBA00045301"/>
    </source>
</evidence>
<keyword evidence="6" id="KW-0765">Sulfation</keyword>
<dbReference type="OrthoDB" id="9909090at2759"/>
<dbReference type="GO" id="GO:0005178">
    <property type="term" value="F:integrin binding"/>
    <property type="evidence" value="ECO:0007669"/>
    <property type="project" value="Ensembl"/>
</dbReference>
<dbReference type="InterPro" id="IPR008412">
    <property type="entry name" value="IBSP"/>
</dbReference>
<comment type="subcellular location">
    <subcellularLocation>
        <location evidence="1">Secreted</location>
    </subcellularLocation>
</comment>
<comment type="subunit">
    <text evidence="14">Monomer. Interacts with integrins; the interaction promotes cell adhesion.</text>
</comment>
<evidence type="ECO:0000256" key="14">
    <source>
        <dbReference type="ARBA" id="ARBA00046591"/>
    </source>
</evidence>
<feature type="region of interest" description="Disordered" evidence="15">
    <location>
        <begin position="164"/>
        <end position="253"/>
    </location>
</feature>
<dbReference type="GO" id="GO:0005576">
    <property type="term" value="C:extracellular region"/>
    <property type="evidence" value="ECO:0007669"/>
    <property type="project" value="UniProtKB-SubCell"/>
</dbReference>
<dbReference type="EMBL" id="CH474022">
    <property type="protein sequence ID" value="EDL99496.1"/>
    <property type="molecule type" value="Genomic_DNA"/>
</dbReference>
<evidence type="ECO:0000256" key="7">
    <source>
        <dbReference type="ARBA" id="ARBA00022889"/>
    </source>
</evidence>
<accession>A6K5S7</accession>
<feature type="compositionally biased region" description="Low complexity" evidence="15">
    <location>
        <begin position="237"/>
        <end position="249"/>
    </location>
</feature>
<evidence type="ECO:0000256" key="9">
    <source>
        <dbReference type="ARBA" id="ARBA00023180"/>
    </source>
</evidence>
<evidence type="ECO:0000256" key="8">
    <source>
        <dbReference type="ARBA" id="ARBA00022981"/>
    </source>
</evidence>
<keyword evidence="5" id="KW-0091">Biomineralization</keyword>
<keyword evidence="16" id="KW-0401">Integrin</keyword>
<dbReference type="GO" id="GO:0007155">
    <property type="term" value="P:cell adhesion"/>
    <property type="evidence" value="ECO:0007669"/>
    <property type="project" value="UniProtKB-KW"/>
</dbReference>
<dbReference type="GO" id="GO:0071363">
    <property type="term" value="P:cellular response to growth factor stimulus"/>
    <property type="evidence" value="ECO:0007669"/>
    <property type="project" value="Ensembl"/>
</dbReference>
<evidence type="ECO:0000256" key="3">
    <source>
        <dbReference type="ARBA" id="ARBA00022525"/>
    </source>
</evidence>
<evidence type="ECO:0000256" key="15">
    <source>
        <dbReference type="SAM" id="MobiDB-lite"/>
    </source>
</evidence>
<dbReference type="PANTHER" id="PTHR10345">
    <property type="entry name" value="BONE SIALOPROTEIN 2"/>
    <property type="match status" value="1"/>
</dbReference>
<dbReference type="GO" id="GO:0007229">
    <property type="term" value="P:integrin-mediated signaling pathway"/>
    <property type="evidence" value="ECO:0007669"/>
    <property type="project" value="UniProtKB-KW"/>
</dbReference>
<keyword evidence="7" id="KW-0130">Cell adhesion</keyword>
<dbReference type="GO" id="GO:0036094">
    <property type="term" value="F:small molecule binding"/>
    <property type="evidence" value="ECO:0007669"/>
    <property type="project" value="Ensembl"/>
</dbReference>
<dbReference type="RGD" id="2855">
    <property type="gene designation" value="Ibsp"/>
</dbReference>
<evidence type="ECO:0000256" key="2">
    <source>
        <dbReference type="ARBA" id="ARBA00018075"/>
    </source>
</evidence>
<dbReference type="Pfam" id="PF05432">
    <property type="entry name" value="BSP_II"/>
    <property type="match status" value="1"/>
</dbReference>
<dbReference type="GO" id="GO:0030282">
    <property type="term" value="P:bone mineralization"/>
    <property type="evidence" value="ECO:0007669"/>
    <property type="project" value="Ensembl"/>
</dbReference>
<feature type="compositionally biased region" description="Acidic residues" evidence="15">
    <location>
        <begin position="95"/>
        <end position="134"/>
    </location>
</feature>
<reference evidence="16" key="2">
    <citation type="submission" date="2005-07" db="EMBL/GenBank/DDBJ databases">
        <authorList>
            <person name="Mural R.J."/>
            <person name="Li P.W."/>
            <person name="Adams M.D."/>
            <person name="Amanatides P.G."/>
            <person name="Baden-Tillson H."/>
            <person name="Barnstead M."/>
            <person name="Chin S.H."/>
            <person name="Dew I."/>
            <person name="Evans C.A."/>
            <person name="Ferriera S."/>
            <person name="Flanigan M."/>
            <person name="Fosler C."/>
            <person name="Glodek A."/>
            <person name="Gu Z."/>
            <person name="Holt R.A."/>
            <person name="Jennings D."/>
            <person name="Kraft C.L."/>
            <person name="Lu F."/>
            <person name="Nguyen T."/>
            <person name="Nusskern D.R."/>
            <person name="Pfannkoch C.M."/>
            <person name="Sitter C."/>
            <person name="Sutton G.G."/>
            <person name="Venter J.C."/>
            <person name="Wang Z."/>
            <person name="Woodage T."/>
            <person name="Zheng X.H."/>
            <person name="Zhong F."/>
        </authorList>
    </citation>
    <scope>NUCLEOTIDE SEQUENCE</scope>
    <source>
        <strain evidence="16">BN</strain>
    </source>
</reference>
<evidence type="ECO:0000256" key="12">
    <source>
        <dbReference type="ARBA" id="ARBA00044555"/>
    </source>
</evidence>
<comment type="function">
    <text evidence="13">Binds tightly to hydroxyapatite. Appears to form an integral part of the mineralized matrix. Probably important to cell-matrix interaction. Promotes adhesion and migration of various cells via the alpha-V/beta-3 integrin receptor (ITGAV:ITGB3).</text>
</comment>
<feature type="region of interest" description="Disordered" evidence="15">
    <location>
        <begin position="89"/>
        <end position="145"/>
    </location>
</feature>
<keyword evidence="8" id="KW-0730">Sialic acid</keyword>
<dbReference type="EMBL" id="CH474022">
    <property type="protein sequence ID" value="EDL99497.1"/>
    <property type="molecule type" value="Genomic_DNA"/>
</dbReference>
<evidence type="ECO:0000256" key="4">
    <source>
        <dbReference type="ARBA" id="ARBA00022553"/>
    </source>
</evidence>
<feature type="compositionally biased region" description="Polar residues" evidence="15">
    <location>
        <begin position="205"/>
        <end position="216"/>
    </location>
</feature>
<feature type="compositionally biased region" description="Polar residues" evidence="15">
    <location>
        <begin position="277"/>
        <end position="287"/>
    </location>
</feature>
<dbReference type="GO" id="GO:0045785">
    <property type="term" value="P:positive regulation of cell adhesion"/>
    <property type="evidence" value="ECO:0007669"/>
    <property type="project" value="Ensembl"/>
</dbReference>
<dbReference type="OMA" id="HAYFYPH"/>
<dbReference type="GO" id="GO:0030198">
    <property type="term" value="P:extracellular matrix organization"/>
    <property type="evidence" value="ECO:0007669"/>
    <property type="project" value="Ensembl"/>
</dbReference>
<evidence type="ECO:0000256" key="1">
    <source>
        <dbReference type="ARBA" id="ARBA00004613"/>
    </source>
</evidence>
<feature type="compositionally biased region" description="Basic and acidic residues" evidence="15">
    <location>
        <begin position="167"/>
        <end position="180"/>
    </location>
</feature>
<evidence type="ECO:0000313" key="16">
    <source>
        <dbReference type="EMBL" id="EDL99497.1"/>
    </source>
</evidence>
<protein>
    <recommendedName>
        <fullName evidence="2">Integrin-binding sialoprotein</fullName>
    </recommendedName>
    <alternativeName>
        <fullName evidence="12">Bone sialoprotein 2</fullName>
    </alternativeName>
    <alternativeName>
        <fullName evidence="11">Bone sialoprotein II</fullName>
    </alternativeName>
    <alternativeName>
        <fullName evidence="10">Cell-binding sialoprotein</fullName>
    </alternativeName>
</protein>
<evidence type="ECO:0000256" key="10">
    <source>
        <dbReference type="ARBA" id="ARBA00032072"/>
    </source>
</evidence>
<evidence type="ECO:0000256" key="5">
    <source>
        <dbReference type="ARBA" id="ARBA00022591"/>
    </source>
</evidence>
<organism evidence="16">
    <name type="scientific">Rattus norvegicus</name>
    <name type="common">Rat</name>
    <dbReference type="NCBI Taxonomy" id="10116"/>
    <lineage>
        <taxon>Eukaryota</taxon>
        <taxon>Metazoa</taxon>
        <taxon>Chordata</taxon>
        <taxon>Craniata</taxon>
        <taxon>Vertebrata</taxon>
        <taxon>Euteleostomi</taxon>
        <taxon>Mammalia</taxon>
        <taxon>Eutheria</taxon>
        <taxon>Euarchontoglires</taxon>
        <taxon>Glires</taxon>
        <taxon>Rodentia</taxon>
        <taxon>Myomorpha</taxon>
        <taxon>Muroidea</taxon>
        <taxon>Muridae</taxon>
        <taxon>Murinae</taxon>
        <taxon>Rattus</taxon>
    </lineage>
</organism>
<keyword evidence="3" id="KW-0964">Secreted</keyword>
<feature type="region of interest" description="Disordered" evidence="15">
    <location>
        <begin position="266"/>
        <end position="287"/>
    </location>
</feature>
<evidence type="ECO:0000313" key="17">
    <source>
        <dbReference type="RGD" id="2855"/>
    </source>
</evidence>
<evidence type="ECO:0000256" key="6">
    <source>
        <dbReference type="ARBA" id="ARBA00022641"/>
    </source>
</evidence>
<dbReference type="PANTHER" id="PTHR10345:SF0">
    <property type="entry name" value="BONE SIALOPROTEIN 2"/>
    <property type="match status" value="1"/>
</dbReference>
<name>A6K5S7_RAT</name>